<evidence type="ECO:0000313" key="8">
    <source>
        <dbReference type="EMBL" id="AYF98694.1"/>
    </source>
</evidence>
<dbReference type="Proteomes" id="UP000278886">
    <property type="component" value="Chromosome"/>
</dbReference>
<comment type="subcellular location">
    <subcellularLocation>
        <location evidence="1">Cell membrane</location>
        <topology evidence="1">Peripheral membrane protein</topology>
    </subcellularLocation>
</comment>
<dbReference type="GO" id="GO:0046677">
    <property type="term" value="P:response to antibiotic"/>
    <property type="evidence" value="ECO:0007669"/>
    <property type="project" value="UniProtKB-KW"/>
</dbReference>
<evidence type="ECO:0000256" key="5">
    <source>
        <dbReference type="ARBA" id="ARBA00023251"/>
    </source>
</evidence>
<dbReference type="GO" id="GO:0016887">
    <property type="term" value="F:ATP hydrolysis activity"/>
    <property type="evidence" value="ECO:0007669"/>
    <property type="project" value="InterPro"/>
</dbReference>
<evidence type="ECO:0000259" key="7">
    <source>
        <dbReference type="PROSITE" id="PS50893"/>
    </source>
</evidence>
<evidence type="ECO:0000256" key="1">
    <source>
        <dbReference type="ARBA" id="ARBA00004202"/>
    </source>
</evidence>
<dbReference type="Pfam" id="PF00005">
    <property type="entry name" value="ABC_tran"/>
    <property type="match status" value="1"/>
</dbReference>
<dbReference type="OrthoDB" id="9804819at2"/>
<gene>
    <name evidence="8" type="ORF">D7I47_10805</name>
</gene>
<dbReference type="SUPFAM" id="SSF52540">
    <property type="entry name" value="P-loop containing nucleoside triphosphate hydrolases"/>
    <property type="match status" value="1"/>
</dbReference>
<evidence type="ECO:0000313" key="9">
    <source>
        <dbReference type="Proteomes" id="UP000278886"/>
    </source>
</evidence>
<evidence type="ECO:0000256" key="2">
    <source>
        <dbReference type="ARBA" id="ARBA00022448"/>
    </source>
</evidence>
<dbReference type="CDD" id="cd03230">
    <property type="entry name" value="ABC_DR_subfamily_A"/>
    <property type="match status" value="1"/>
</dbReference>
<dbReference type="Gene3D" id="3.40.50.300">
    <property type="entry name" value="P-loop containing nucleotide triphosphate hydrolases"/>
    <property type="match status" value="1"/>
</dbReference>
<dbReference type="PANTHER" id="PTHR42711:SF19">
    <property type="entry name" value="DOXORUBICIN RESISTANCE ATP-BINDING PROTEIN DRRA"/>
    <property type="match status" value="1"/>
</dbReference>
<dbReference type="SMART" id="SM00382">
    <property type="entry name" value="AAA"/>
    <property type="match status" value="1"/>
</dbReference>
<sequence length="329" mass="34874">MLERPEPPVEAIEAPEDVVLLVEETVEAPVDELADEVVETPLETSVEELVEPPAPAKKRRPVRRTAPESPAATPASADVALSVQGLTKFFGSAAAVDGIDLEVPAGSFFGIVGPNGAGKTTTLSMVTGLLRPDGGLVRVFGLDVWDNPTLAKRKIGVLPDRLRLFDRLTGAEFLYHAGALRGLDRATIAQRAADLSAAFGLEHSLHRLVSDYSAGMTKKIAIAAAMIHAPRLLVLDEPFESVDPVSTSVVLDVLRRFTAAGGTVVLSSHSMELTERVCDAIAIIADGVVLAEGPLAEVLEGKSLEERFVELAGGEAAVEGMEWLQNFSD</sequence>
<dbReference type="GO" id="GO:0005886">
    <property type="term" value="C:plasma membrane"/>
    <property type="evidence" value="ECO:0007669"/>
    <property type="project" value="UniProtKB-SubCell"/>
</dbReference>
<feature type="region of interest" description="Disordered" evidence="6">
    <location>
        <begin position="42"/>
        <end position="74"/>
    </location>
</feature>
<dbReference type="PANTHER" id="PTHR42711">
    <property type="entry name" value="ABC TRANSPORTER ATP-BINDING PROTEIN"/>
    <property type="match status" value="1"/>
</dbReference>
<accession>A0A387B4V3</accession>
<dbReference type="InterPro" id="IPR003439">
    <property type="entry name" value="ABC_transporter-like_ATP-bd"/>
</dbReference>
<feature type="domain" description="ABC transporter" evidence="7">
    <location>
        <begin position="81"/>
        <end position="311"/>
    </location>
</feature>
<organism evidence="8 9">
    <name type="scientific">Protaetiibacter intestinalis</name>
    <dbReference type="NCBI Taxonomy" id="2419774"/>
    <lineage>
        <taxon>Bacteria</taxon>
        <taxon>Bacillati</taxon>
        <taxon>Actinomycetota</taxon>
        <taxon>Actinomycetes</taxon>
        <taxon>Micrococcales</taxon>
        <taxon>Microbacteriaceae</taxon>
        <taxon>Protaetiibacter</taxon>
    </lineage>
</organism>
<dbReference type="InterPro" id="IPR050763">
    <property type="entry name" value="ABC_transporter_ATP-binding"/>
</dbReference>
<keyword evidence="4 8" id="KW-0067">ATP-binding</keyword>
<protein>
    <submittedName>
        <fullName evidence="8">ATP-binding cassette domain-containing protein</fullName>
    </submittedName>
</protein>
<dbReference type="GO" id="GO:0005524">
    <property type="term" value="F:ATP binding"/>
    <property type="evidence" value="ECO:0007669"/>
    <property type="project" value="UniProtKB-KW"/>
</dbReference>
<reference evidence="9" key="1">
    <citation type="submission" date="2018-09" db="EMBL/GenBank/DDBJ databases">
        <title>Genome sequencing of strain 2DFWR-13.</title>
        <authorList>
            <person name="Heo J."/>
            <person name="Kim S.-J."/>
            <person name="Kwon S.-W."/>
        </authorList>
    </citation>
    <scope>NUCLEOTIDE SEQUENCE [LARGE SCALE GENOMIC DNA]</scope>
    <source>
        <strain evidence="9">2DFWR-13</strain>
    </source>
</reference>
<proteinExistence type="predicted"/>
<keyword evidence="5" id="KW-0046">Antibiotic resistance</keyword>
<dbReference type="PROSITE" id="PS50893">
    <property type="entry name" value="ABC_TRANSPORTER_2"/>
    <property type="match status" value="1"/>
</dbReference>
<evidence type="ECO:0000256" key="6">
    <source>
        <dbReference type="SAM" id="MobiDB-lite"/>
    </source>
</evidence>
<keyword evidence="9" id="KW-1185">Reference proteome</keyword>
<keyword evidence="3" id="KW-0547">Nucleotide-binding</keyword>
<dbReference type="InterPro" id="IPR027417">
    <property type="entry name" value="P-loop_NTPase"/>
</dbReference>
<name>A0A387B4V3_9MICO</name>
<dbReference type="InterPro" id="IPR003593">
    <property type="entry name" value="AAA+_ATPase"/>
</dbReference>
<dbReference type="AlphaFoldDB" id="A0A387B4V3"/>
<evidence type="ECO:0000256" key="3">
    <source>
        <dbReference type="ARBA" id="ARBA00022741"/>
    </source>
</evidence>
<keyword evidence="2" id="KW-0813">Transport</keyword>
<dbReference type="EMBL" id="CP032630">
    <property type="protein sequence ID" value="AYF98694.1"/>
    <property type="molecule type" value="Genomic_DNA"/>
</dbReference>
<dbReference type="KEGG" id="lyd:D7I47_10805"/>
<evidence type="ECO:0000256" key="4">
    <source>
        <dbReference type="ARBA" id="ARBA00022840"/>
    </source>
</evidence>